<evidence type="ECO:0000313" key="2">
    <source>
        <dbReference type="Proteomes" id="UP000003221"/>
    </source>
</evidence>
<protein>
    <submittedName>
        <fullName evidence="1">Uncharacterized protein</fullName>
    </submittedName>
</protein>
<comment type="caution">
    <text evidence="1">The sequence shown here is derived from an EMBL/GenBank/DDBJ whole genome shotgun (WGS) entry which is preliminary data.</text>
</comment>
<organism evidence="1 2">
    <name type="scientific">Salmonella enterica subsp. enterica serovar Montevideo str. S5-403</name>
    <dbReference type="NCBI Taxonomy" id="913242"/>
    <lineage>
        <taxon>Bacteria</taxon>
        <taxon>Pseudomonadati</taxon>
        <taxon>Pseudomonadota</taxon>
        <taxon>Gammaproteobacteria</taxon>
        <taxon>Enterobacterales</taxon>
        <taxon>Enterobacteriaceae</taxon>
        <taxon>Salmonella</taxon>
    </lineage>
</organism>
<reference evidence="1 2" key="1">
    <citation type="journal article" date="2011" name="BMC Genomics">
        <title>Genome sequencing reveals diversification of virulence factor content and possible host adaptation in distinct subpopulations of Salmonella enterica.</title>
        <authorList>
            <person name="den Bakker H.C."/>
            <person name="Moreno Switt A.I."/>
            <person name="Govoni G."/>
            <person name="Cummings C.A."/>
            <person name="Ranieri M.L."/>
            <person name="Degoricija L."/>
            <person name="Hoelzer K."/>
            <person name="Rodriguez-Rivera L.D."/>
            <person name="Brown S."/>
            <person name="Bolchacova E."/>
            <person name="Furtado M.R."/>
            <person name="Wiedmann M."/>
        </authorList>
    </citation>
    <scope>NUCLEOTIDE SEQUENCE [LARGE SCALE GENOMIC DNA]</scope>
    <source>
        <strain evidence="1 2">S5-403</strain>
    </source>
</reference>
<dbReference type="AlphaFoldDB" id="G5PXB2"/>
<sequence length="52" mass="5748">MRKMASLSSDSVHAIRQRLQLAVEGKAELSLKDVGELLLATKYLMLSTEEGE</sequence>
<dbReference type="Proteomes" id="UP000003221">
    <property type="component" value="Unassembled WGS sequence"/>
</dbReference>
<gene>
    <name evidence="1" type="ORF">LTSEMON_6381</name>
</gene>
<evidence type="ECO:0000313" key="1">
    <source>
        <dbReference type="EMBL" id="EHC84037.1"/>
    </source>
</evidence>
<accession>G5PXB2</accession>
<dbReference type="EMBL" id="AFCS01000015">
    <property type="protein sequence ID" value="EHC84037.1"/>
    <property type="molecule type" value="Genomic_DNA"/>
</dbReference>
<name>G5PXB2_SALMO</name>
<proteinExistence type="predicted"/>